<accession>A0A9N9A2G0</accession>
<feature type="compositionally biased region" description="Basic and acidic residues" evidence="1">
    <location>
        <begin position="195"/>
        <end position="207"/>
    </location>
</feature>
<feature type="compositionally biased region" description="Polar residues" evidence="1">
    <location>
        <begin position="14"/>
        <end position="28"/>
    </location>
</feature>
<dbReference type="AlphaFoldDB" id="A0A9N9A2G0"/>
<dbReference type="Proteomes" id="UP000789831">
    <property type="component" value="Unassembled WGS sequence"/>
</dbReference>
<dbReference type="OrthoDB" id="10335386at2759"/>
<feature type="region of interest" description="Disordered" evidence="1">
    <location>
        <begin position="166"/>
        <end position="271"/>
    </location>
</feature>
<comment type="caution">
    <text evidence="2">The sequence shown here is derived from an EMBL/GenBank/DDBJ whole genome shotgun (WGS) entry which is preliminary data.</text>
</comment>
<proteinExistence type="predicted"/>
<feature type="compositionally biased region" description="Polar residues" evidence="1">
    <location>
        <begin position="255"/>
        <end position="264"/>
    </location>
</feature>
<keyword evidence="3" id="KW-1185">Reference proteome</keyword>
<feature type="compositionally biased region" description="Polar residues" evidence="1">
    <location>
        <begin position="174"/>
        <end position="186"/>
    </location>
</feature>
<dbReference type="EMBL" id="CAJVPL010000613">
    <property type="protein sequence ID" value="CAG8514602.1"/>
    <property type="molecule type" value="Genomic_DNA"/>
</dbReference>
<evidence type="ECO:0000313" key="3">
    <source>
        <dbReference type="Proteomes" id="UP000789831"/>
    </source>
</evidence>
<sequence length="271" mass="31118">MTSLPSDQDRVTTPKKTNVQLSQLSPYNKYTPRRAKMALIRDKQISRLASRRAKGKNKETTEEEEEEEDEHASDSELIVEEKVKIPSPMKRQLAKKKSPKKILHVVPHNQHGVLMPRIGPNGSRCYKSPKRHVITRIDPKYSMTSQQLSDYLQYQIAVQSIKKREQKNAKRGNLVTSERQIETNRYSPYPPVEKTISKKTIDKRPESQDDFWTNDMGGSSHDIGGPSKKTITTTSENQDDFWMSDSGPSPVRDQSFFQRLTASNDNDEEKD</sequence>
<organism evidence="2 3">
    <name type="scientific">Ambispora gerdemannii</name>
    <dbReference type="NCBI Taxonomy" id="144530"/>
    <lineage>
        <taxon>Eukaryota</taxon>
        <taxon>Fungi</taxon>
        <taxon>Fungi incertae sedis</taxon>
        <taxon>Mucoromycota</taxon>
        <taxon>Glomeromycotina</taxon>
        <taxon>Glomeromycetes</taxon>
        <taxon>Archaeosporales</taxon>
        <taxon>Ambisporaceae</taxon>
        <taxon>Ambispora</taxon>
    </lineage>
</organism>
<evidence type="ECO:0000313" key="2">
    <source>
        <dbReference type="EMBL" id="CAG8514602.1"/>
    </source>
</evidence>
<name>A0A9N9A2G0_9GLOM</name>
<feature type="region of interest" description="Disordered" evidence="1">
    <location>
        <begin position="1"/>
        <end position="83"/>
    </location>
</feature>
<evidence type="ECO:0000256" key="1">
    <source>
        <dbReference type="SAM" id="MobiDB-lite"/>
    </source>
</evidence>
<feature type="compositionally biased region" description="Acidic residues" evidence="1">
    <location>
        <begin position="61"/>
        <end position="71"/>
    </location>
</feature>
<gene>
    <name evidence="2" type="ORF">AGERDE_LOCUS4918</name>
</gene>
<reference evidence="2" key="1">
    <citation type="submission" date="2021-06" db="EMBL/GenBank/DDBJ databases">
        <authorList>
            <person name="Kallberg Y."/>
            <person name="Tangrot J."/>
            <person name="Rosling A."/>
        </authorList>
    </citation>
    <scope>NUCLEOTIDE SEQUENCE</scope>
    <source>
        <strain evidence="2">MT106</strain>
    </source>
</reference>
<protein>
    <submittedName>
        <fullName evidence="2">7598_t:CDS:1</fullName>
    </submittedName>
</protein>